<dbReference type="Proteomes" id="UP001420932">
    <property type="component" value="Unassembled WGS sequence"/>
</dbReference>
<evidence type="ECO:0000313" key="2">
    <source>
        <dbReference type="EMBL" id="KAK9108345.1"/>
    </source>
</evidence>
<reference evidence="2 3" key="1">
    <citation type="submission" date="2024-01" db="EMBL/GenBank/DDBJ databases">
        <title>Genome assemblies of Stephania.</title>
        <authorList>
            <person name="Yang L."/>
        </authorList>
    </citation>
    <scope>NUCLEOTIDE SEQUENCE [LARGE SCALE GENOMIC DNA]</scope>
    <source>
        <strain evidence="2">YNDBR</strain>
        <tissue evidence="2">Leaf</tissue>
    </source>
</reference>
<dbReference type="EMBL" id="JBBNAF010000010">
    <property type="protein sequence ID" value="KAK9108345.1"/>
    <property type="molecule type" value="Genomic_DNA"/>
</dbReference>
<feature type="region of interest" description="Disordered" evidence="1">
    <location>
        <begin position="240"/>
        <end position="277"/>
    </location>
</feature>
<evidence type="ECO:0000313" key="3">
    <source>
        <dbReference type="Proteomes" id="UP001420932"/>
    </source>
</evidence>
<feature type="compositionally biased region" description="Polar residues" evidence="1">
    <location>
        <begin position="1"/>
        <end position="18"/>
    </location>
</feature>
<name>A0AAP0I492_9MAGN</name>
<keyword evidence="3" id="KW-1185">Reference proteome</keyword>
<sequence length="289" mass="29880">MHPTNRPNCHPNRSQKQATPYPWSLELRSHPLPHDHLGVGPKAVDVPDQNQVAAAEEVDHRPNTIEVVGGVLVGPALEDDVEDADPAGPQRALDLAHEAIRVEGVVEDVGEFEVEGAIAEGLAVEVALEDQRRVGDEVDADGVEDADAVQGLDFLADAGADAEGLGAVGEEVGALEAGEEEGEDGDLALPVAGGPDAPELGVEGFVELAVDVGVVGGVSGADAEAGGGGVVVVVVVVAEEEEEGEEDEGGEEDGGDEEGLGGDVLHHHHHHHHDHGIKVGRNVRSVWRA</sequence>
<accession>A0AAP0I492</accession>
<feature type="region of interest" description="Disordered" evidence="1">
    <location>
        <begin position="1"/>
        <end position="27"/>
    </location>
</feature>
<gene>
    <name evidence="2" type="ORF">Syun_024356</name>
</gene>
<organism evidence="2 3">
    <name type="scientific">Stephania yunnanensis</name>
    <dbReference type="NCBI Taxonomy" id="152371"/>
    <lineage>
        <taxon>Eukaryota</taxon>
        <taxon>Viridiplantae</taxon>
        <taxon>Streptophyta</taxon>
        <taxon>Embryophyta</taxon>
        <taxon>Tracheophyta</taxon>
        <taxon>Spermatophyta</taxon>
        <taxon>Magnoliopsida</taxon>
        <taxon>Ranunculales</taxon>
        <taxon>Menispermaceae</taxon>
        <taxon>Menispermoideae</taxon>
        <taxon>Cissampelideae</taxon>
        <taxon>Stephania</taxon>
    </lineage>
</organism>
<evidence type="ECO:0000256" key="1">
    <source>
        <dbReference type="SAM" id="MobiDB-lite"/>
    </source>
</evidence>
<feature type="compositionally biased region" description="Acidic residues" evidence="1">
    <location>
        <begin position="240"/>
        <end position="260"/>
    </location>
</feature>
<proteinExistence type="predicted"/>
<dbReference type="AlphaFoldDB" id="A0AAP0I492"/>
<feature type="compositionally biased region" description="Basic residues" evidence="1">
    <location>
        <begin position="266"/>
        <end position="275"/>
    </location>
</feature>
<comment type="caution">
    <text evidence="2">The sequence shown here is derived from an EMBL/GenBank/DDBJ whole genome shotgun (WGS) entry which is preliminary data.</text>
</comment>
<protein>
    <submittedName>
        <fullName evidence="2">Uncharacterized protein</fullName>
    </submittedName>
</protein>